<keyword evidence="2" id="KW-1133">Transmembrane helix</keyword>
<organism evidence="4 5">
    <name type="scientific">Streptomyces xinghaiensis</name>
    <dbReference type="NCBI Taxonomy" id="1038928"/>
    <lineage>
        <taxon>Bacteria</taxon>
        <taxon>Bacillati</taxon>
        <taxon>Actinomycetota</taxon>
        <taxon>Actinomycetes</taxon>
        <taxon>Kitasatosporales</taxon>
        <taxon>Streptomycetaceae</taxon>
        <taxon>Streptomyces</taxon>
    </lineage>
</organism>
<keyword evidence="2" id="KW-0812">Transmembrane</keyword>
<feature type="domain" description="DUF1980" evidence="3">
    <location>
        <begin position="157"/>
        <end position="240"/>
    </location>
</feature>
<name>A0A3R7EPH7_9ACTN</name>
<dbReference type="AlphaFoldDB" id="A0A3R7EPH7"/>
<dbReference type="NCBIfam" id="TIGR03943">
    <property type="entry name" value="TIGR03943 family putative permease subunit"/>
    <property type="match status" value="1"/>
</dbReference>
<evidence type="ECO:0000256" key="2">
    <source>
        <dbReference type="SAM" id="Phobius"/>
    </source>
</evidence>
<dbReference type="OrthoDB" id="359029at2"/>
<gene>
    <name evidence="4" type="ORF">SFRA_020815</name>
</gene>
<protein>
    <submittedName>
        <fullName evidence="4">TIGR03943 family protein</fullName>
    </submittedName>
</protein>
<feature type="region of interest" description="Disordered" evidence="1">
    <location>
        <begin position="230"/>
        <end position="249"/>
    </location>
</feature>
<feature type="transmembrane region" description="Helical" evidence="2">
    <location>
        <begin position="39"/>
        <end position="55"/>
    </location>
</feature>
<dbReference type="InterPro" id="IPR048447">
    <property type="entry name" value="DUF1980_C"/>
</dbReference>
<evidence type="ECO:0000259" key="3">
    <source>
        <dbReference type="Pfam" id="PF21537"/>
    </source>
</evidence>
<evidence type="ECO:0000313" key="5">
    <source>
        <dbReference type="Proteomes" id="UP000028058"/>
    </source>
</evidence>
<dbReference type="InterPro" id="IPR015402">
    <property type="entry name" value="DUF1980"/>
</dbReference>
<reference evidence="4 5" key="1">
    <citation type="journal article" date="2014" name="Genome Announc.">
        <title>Draft Genome Sequence of Streptomyces fradiae ATCC 19609, a Strain Highly Sensitive to Antibiotics.</title>
        <authorList>
            <person name="Bekker O.B."/>
            <person name="Klimina K.M."/>
            <person name="Vatlin A.A."/>
            <person name="Zakharevich N.V."/>
            <person name="Kasianov A.S."/>
            <person name="Danilenko V.N."/>
        </authorList>
    </citation>
    <scope>NUCLEOTIDE SEQUENCE [LARGE SCALE GENOMIC DNA]</scope>
    <source>
        <strain evidence="4 5">ATCC 19609</strain>
    </source>
</reference>
<feature type="transmembrane region" description="Helical" evidence="2">
    <location>
        <begin position="89"/>
        <end position="111"/>
    </location>
</feature>
<dbReference type="RefSeq" id="WP_043462622.1">
    <property type="nucleotide sequence ID" value="NZ_CP134822.1"/>
</dbReference>
<dbReference type="EMBL" id="JNAD02000010">
    <property type="protein sequence ID" value="RKM93619.1"/>
    <property type="molecule type" value="Genomic_DNA"/>
</dbReference>
<keyword evidence="2" id="KW-0472">Membrane</keyword>
<comment type="caution">
    <text evidence="4">The sequence shown here is derived from an EMBL/GenBank/DDBJ whole genome shotgun (WGS) entry which is preliminary data.</text>
</comment>
<evidence type="ECO:0000313" key="4">
    <source>
        <dbReference type="EMBL" id="RKM93619.1"/>
    </source>
</evidence>
<evidence type="ECO:0000256" key="1">
    <source>
        <dbReference type="SAM" id="MobiDB-lite"/>
    </source>
</evidence>
<proteinExistence type="predicted"/>
<dbReference type="Proteomes" id="UP000028058">
    <property type="component" value="Unassembled WGS sequence"/>
</dbReference>
<dbReference type="Pfam" id="PF21537">
    <property type="entry name" value="DUF1980_C"/>
    <property type="match status" value="1"/>
</dbReference>
<accession>A0A3R7EPH7</accession>
<keyword evidence="5" id="KW-1185">Reference proteome</keyword>
<sequence>MRRNVQVLLLVLSGAGVLHISLLTDVCLRFVKEGLRPALVLSGAVLVLLGLVAAARDGFPYDRRPPADGRGGAGGDGCHGHDHARGPGIAWLLFFPALSLLFFTPPALGAYTAARETGAPSQGPVRDFPPLPEGSPVPLTLTEFQLRARQDRSRSLEDRTVALMGFVTPAPDGGWFLSRLLVSCCAADSRAVKIRVRGAVPPPADSWVRVTGRRHPGPASREVAIDAEMVRPVPEPVNPYQDSAPPPTR</sequence>